<proteinExistence type="predicted"/>
<organism evidence="1 2">
    <name type="scientific">Wolfiporia cocos (strain MD-104)</name>
    <name type="common">Brown rot fungus</name>
    <dbReference type="NCBI Taxonomy" id="742152"/>
    <lineage>
        <taxon>Eukaryota</taxon>
        <taxon>Fungi</taxon>
        <taxon>Dikarya</taxon>
        <taxon>Basidiomycota</taxon>
        <taxon>Agaricomycotina</taxon>
        <taxon>Agaricomycetes</taxon>
        <taxon>Polyporales</taxon>
        <taxon>Phaeolaceae</taxon>
        <taxon>Wolfiporia</taxon>
    </lineage>
</organism>
<gene>
    <name evidence="1" type="ORF">WOLCODRAFT_110125</name>
</gene>
<keyword evidence="2" id="KW-1185">Reference proteome</keyword>
<evidence type="ECO:0000313" key="2">
    <source>
        <dbReference type="Proteomes" id="UP000218811"/>
    </source>
</evidence>
<name>A0A2H3JIL0_WOLCO</name>
<evidence type="ECO:0000313" key="1">
    <source>
        <dbReference type="EMBL" id="PCH37578.1"/>
    </source>
</evidence>
<dbReference type="Proteomes" id="UP000218811">
    <property type="component" value="Unassembled WGS sequence"/>
</dbReference>
<accession>A0A2H3JIL0</accession>
<dbReference type="OrthoDB" id="2107166at2759"/>
<sequence>MGRWTQYDEDEYRLPEGMQRVGYDADSGKYYFRDRECALWEGTEGVKYGKMRMVSHAPIATGGQDELGDVEAVAKRRPNSGQPRQLLTTTRDLGTNEQRRRISLNRAPPTIPPAEAAPSRVDDYQPLATDLVRPQRCLLLKLVMCKARLKALSRRLRRAGPLVRDFVKFHPKRSQQPLQ</sequence>
<dbReference type="AlphaFoldDB" id="A0A2H3JIL0"/>
<protein>
    <submittedName>
        <fullName evidence="1">Uncharacterized protein</fullName>
    </submittedName>
</protein>
<dbReference type="EMBL" id="KB467931">
    <property type="protein sequence ID" value="PCH37578.1"/>
    <property type="molecule type" value="Genomic_DNA"/>
</dbReference>
<reference evidence="1 2" key="1">
    <citation type="journal article" date="2012" name="Science">
        <title>The Paleozoic origin of enzymatic lignin decomposition reconstructed from 31 fungal genomes.</title>
        <authorList>
            <person name="Floudas D."/>
            <person name="Binder M."/>
            <person name="Riley R."/>
            <person name="Barry K."/>
            <person name="Blanchette R.A."/>
            <person name="Henrissat B."/>
            <person name="Martinez A.T."/>
            <person name="Otillar R."/>
            <person name="Spatafora J.W."/>
            <person name="Yadav J.S."/>
            <person name="Aerts A."/>
            <person name="Benoit I."/>
            <person name="Boyd A."/>
            <person name="Carlson A."/>
            <person name="Copeland A."/>
            <person name="Coutinho P.M."/>
            <person name="de Vries R.P."/>
            <person name="Ferreira P."/>
            <person name="Findley K."/>
            <person name="Foster B."/>
            <person name="Gaskell J."/>
            <person name="Glotzer D."/>
            <person name="Gorecki P."/>
            <person name="Heitman J."/>
            <person name="Hesse C."/>
            <person name="Hori C."/>
            <person name="Igarashi K."/>
            <person name="Jurgens J.A."/>
            <person name="Kallen N."/>
            <person name="Kersten P."/>
            <person name="Kohler A."/>
            <person name="Kuees U."/>
            <person name="Kumar T.K.A."/>
            <person name="Kuo A."/>
            <person name="LaButti K."/>
            <person name="Larrondo L.F."/>
            <person name="Lindquist E."/>
            <person name="Ling A."/>
            <person name="Lombard V."/>
            <person name="Lucas S."/>
            <person name="Lundell T."/>
            <person name="Martin R."/>
            <person name="McLaughlin D.J."/>
            <person name="Morgenstern I."/>
            <person name="Morin E."/>
            <person name="Murat C."/>
            <person name="Nagy L.G."/>
            <person name="Nolan M."/>
            <person name="Ohm R.A."/>
            <person name="Patyshakuliyeva A."/>
            <person name="Rokas A."/>
            <person name="Ruiz-Duenas F.J."/>
            <person name="Sabat G."/>
            <person name="Salamov A."/>
            <person name="Samejima M."/>
            <person name="Schmutz J."/>
            <person name="Slot J.C."/>
            <person name="St John F."/>
            <person name="Stenlid J."/>
            <person name="Sun H."/>
            <person name="Sun S."/>
            <person name="Syed K."/>
            <person name="Tsang A."/>
            <person name="Wiebenga A."/>
            <person name="Young D."/>
            <person name="Pisabarro A."/>
            <person name="Eastwood D.C."/>
            <person name="Martin F."/>
            <person name="Cullen D."/>
            <person name="Grigoriev I.V."/>
            <person name="Hibbett D.S."/>
        </authorList>
    </citation>
    <scope>NUCLEOTIDE SEQUENCE [LARGE SCALE GENOMIC DNA]</scope>
    <source>
        <strain evidence="1 2">MD-104</strain>
    </source>
</reference>